<dbReference type="RefSeq" id="XP_028150838.1">
    <property type="nucleotide sequence ID" value="XM_028295037.1"/>
</dbReference>
<proteinExistence type="predicted"/>
<reference evidence="1" key="1">
    <citation type="submission" date="2025-08" db="UniProtKB">
        <authorList>
            <consortium name="RefSeq"/>
        </authorList>
    </citation>
    <scope>IDENTIFICATION</scope>
    <source>
        <tissue evidence="1">Whole insect</tissue>
    </source>
</reference>
<sequence>MMKKCKESKSDFYLALLNYRNTPVAGLDVSPSQILMSRMLRSTMPCTAEMLEPKVVENVRDKLLENKQKVEKYYNNTAHERPPFQPGDNVVIQNWPNRTWSPAKVLQSQGPRSYVLQTDTGNTVRRNSSHVRKSKHHCNVLPDHSENVTEVDPCTSAVAEPCNNEAGYVTRSGHSINKPIRLKDYVL</sequence>
<dbReference type="InParanoid" id="A0A6P7GZG6"/>
<evidence type="ECO:0000313" key="1">
    <source>
        <dbReference type="RefSeq" id="XP_028150838.1"/>
    </source>
</evidence>
<dbReference type="SUPFAM" id="SSF63748">
    <property type="entry name" value="Tudor/PWWP/MBT"/>
    <property type="match status" value="1"/>
</dbReference>
<protein>
    <submittedName>
        <fullName evidence="1">Uncharacterized protein LOC114344187</fullName>
    </submittedName>
</protein>
<organism evidence="1">
    <name type="scientific">Diabrotica virgifera virgifera</name>
    <name type="common">western corn rootworm</name>
    <dbReference type="NCBI Taxonomy" id="50390"/>
    <lineage>
        <taxon>Eukaryota</taxon>
        <taxon>Metazoa</taxon>
        <taxon>Ecdysozoa</taxon>
        <taxon>Arthropoda</taxon>
        <taxon>Hexapoda</taxon>
        <taxon>Insecta</taxon>
        <taxon>Pterygota</taxon>
        <taxon>Neoptera</taxon>
        <taxon>Endopterygota</taxon>
        <taxon>Coleoptera</taxon>
        <taxon>Polyphaga</taxon>
        <taxon>Cucujiformia</taxon>
        <taxon>Chrysomeloidea</taxon>
        <taxon>Chrysomelidae</taxon>
        <taxon>Galerucinae</taxon>
        <taxon>Diabroticina</taxon>
        <taxon>Diabroticites</taxon>
        <taxon>Diabrotica</taxon>
    </lineage>
</organism>
<dbReference type="PANTHER" id="PTHR33244">
    <property type="entry name" value="INTEGRASE CATALYTIC DOMAIN-CONTAINING PROTEIN-RELATED"/>
    <property type="match status" value="1"/>
</dbReference>
<name>A0A6P7GZG6_DIAVI</name>
<dbReference type="PANTHER" id="PTHR33244:SF3">
    <property type="entry name" value="PEPTIDASE A2 DOMAIN-CONTAINING PROTEIN"/>
    <property type="match status" value="1"/>
</dbReference>
<accession>A0A6P7GZG6</accession>
<dbReference type="AlphaFoldDB" id="A0A6P7GZG6"/>
<gene>
    <name evidence="1" type="primary">LOC114344187</name>
</gene>